<name>A0A506XTK3_9MICO</name>
<sequence length="136" mass="15230">MDARRGWLRFIGRRLNPLTLAAARRGSAPFTIVRHRGRRSGTIYETPIIVARRGPDFAAELTYGQSVQWYRNIRAAGGRCELARGDEGWQIESVESLPVAEGLAAYGPPRSWVLRLLRRHEFLLLRVEGSGGDASD</sequence>
<keyword evidence="2" id="KW-1185">Reference proteome</keyword>
<proteinExistence type="predicted"/>
<organism evidence="1 2">
    <name type="scientific">Schumannella soli</name>
    <dbReference type="NCBI Taxonomy" id="2590779"/>
    <lineage>
        <taxon>Bacteria</taxon>
        <taxon>Bacillati</taxon>
        <taxon>Actinomycetota</taxon>
        <taxon>Actinomycetes</taxon>
        <taxon>Micrococcales</taxon>
        <taxon>Microbacteriaceae</taxon>
        <taxon>Schumannella</taxon>
    </lineage>
</organism>
<evidence type="ECO:0000313" key="2">
    <source>
        <dbReference type="Proteomes" id="UP000316252"/>
    </source>
</evidence>
<dbReference type="Gene3D" id="2.30.110.10">
    <property type="entry name" value="Electron Transport, Fmn-binding Protein, Chain A"/>
    <property type="match status" value="1"/>
</dbReference>
<gene>
    <name evidence="1" type="ORF">FJ657_10105</name>
</gene>
<dbReference type="InterPro" id="IPR012349">
    <property type="entry name" value="Split_barrel_FMN-bd"/>
</dbReference>
<reference evidence="1 2" key="1">
    <citation type="submission" date="2019-06" db="EMBL/GenBank/DDBJ databases">
        <authorList>
            <person name="Li F."/>
        </authorList>
    </citation>
    <scope>NUCLEOTIDE SEQUENCE [LARGE SCALE GENOMIC DNA]</scope>
    <source>
        <strain evidence="1 2">10F1D-1</strain>
    </source>
</reference>
<dbReference type="EMBL" id="VHQG01000002">
    <property type="protein sequence ID" value="TPW76154.1"/>
    <property type="molecule type" value="Genomic_DNA"/>
</dbReference>
<dbReference type="OrthoDB" id="3778270at2"/>
<dbReference type="AlphaFoldDB" id="A0A506XTK3"/>
<accession>A0A506XTK3</accession>
<protein>
    <submittedName>
        <fullName evidence="1">Nitroreductase family deazaflavin-dependent oxidoreductase</fullName>
    </submittedName>
</protein>
<comment type="caution">
    <text evidence="1">The sequence shown here is derived from an EMBL/GenBank/DDBJ whole genome shotgun (WGS) entry which is preliminary data.</text>
</comment>
<dbReference type="Proteomes" id="UP000316252">
    <property type="component" value="Unassembled WGS sequence"/>
</dbReference>
<evidence type="ECO:0000313" key="1">
    <source>
        <dbReference type="EMBL" id="TPW76154.1"/>
    </source>
</evidence>
<dbReference type="RefSeq" id="WP_141163510.1">
    <property type="nucleotide sequence ID" value="NZ_VHQG01000002.1"/>
</dbReference>